<dbReference type="EMBL" id="JALGCL010000003">
    <property type="protein sequence ID" value="MCJ0826429.1"/>
    <property type="molecule type" value="Genomic_DNA"/>
</dbReference>
<evidence type="ECO:0000259" key="7">
    <source>
        <dbReference type="Pfam" id="PF03176"/>
    </source>
</evidence>
<dbReference type="Pfam" id="PF03176">
    <property type="entry name" value="MMPL"/>
    <property type="match status" value="1"/>
</dbReference>
<feature type="transmembrane region" description="Helical" evidence="6">
    <location>
        <begin position="637"/>
        <end position="656"/>
    </location>
</feature>
<evidence type="ECO:0000256" key="2">
    <source>
        <dbReference type="ARBA" id="ARBA00022475"/>
    </source>
</evidence>
<feature type="transmembrane region" description="Helical" evidence="6">
    <location>
        <begin position="251"/>
        <end position="270"/>
    </location>
</feature>
<protein>
    <submittedName>
        <fullName evidence="8">MMPL family transporter</fullName>
    </submittedName>
</protein>
<dbReference type="PANTHER" id="PTHR33406:SF13">
    <property type="entry name" value="MEMBRANE PROTEIN YDFJ"/>
    <property type="match status" value="1"/>
</dbReference>
<evidence type="ECO:0000313" key="8">
    <source>
        <dbReference type="EMBL" id="MCJ0826429.1"/>
    </source>
</evidence>
<accession>A0ABT0A606</accession>
<dbReference type="InterPro" id="IPR004869">
    <property type="entry name" value="MMPL_dom"/>
</dbReference>
<feature type="transmembrane region" description="Helical" evidence="6">
    <location>
        <begin position="420"/>
        <end position="441"/>
    </location>
</feature>
<evidence type="ECO:0000313" key="9">
    <source>
        <dbReference type="Proteomes" id="UP001165423"/>
    </source>
</evidence>
<dbReference type="InterPro" id="IPR050545">
    <property type="entry name" value="Mycobact_MmpL"/>
</dbReference>
<evidence type="ECO:0000256" key="4">
    <source>
        <dbReference type="ARBA" id="ARBA00022989"/>
    </source>
</evidence>
<feature type="transmembrane region" description="Helical" evidence="6">
    <location>
        <begin position="720"/>
        <end position="742"/>
    </location>
</feature>
<comment type="subcellular location">
    <subcellularLocation>
        <location evidence="1">Cell membrane</location>
        <topology evidence="1">Multi-pass membrane protein</topology>
    </subcellularLocation>
</comment>
<comment type="caution">
    <text evidence="8">The sequence shown here is derived from an EMBL/GenBank/DDBJ whole genome shotgun (WGS) entry which is preliminary data.</text>
</comment>
<dbReference type="Gene3D" id="1.20.1640.10">
    <property type="entry name" value="Multidrug efflux transporter AcrB transmembrane domain"/>
    <property type="match status" value="2"/>
</dbReference>
<feature type="transmembrane region" description="Helical" evidence="6">
    <location>
        <begin position="688"/>
        <end position="708"/>
    </location>
</feature>
<feature type="transmembrane region" description="Helical" evidence="6">
    <location>
        <begin position="304"/>
        <end position="324"/>
    </location>
</feature>
<feature type="transmembrane region" description="Helical" evidence="6">
    <location>
        <begin position="344"/>
        <end position="363"/>
    </location>
</feature>
<feature type="domain" description="Membrane transport protein MMPL" evidence="7">
    <location>
        <begin position="207"/>
        <end position="415"/>
    </location>
</feature>
<evidence type="ECO:0000256" key="5">
    <source>
        <dbReference type="ARBA" id="ARBA00023136"/>
    </source>
</evidence>
<evidence type="ECO:0000256" key="6">
    <source>
        <dbReference type="SAM" id="Phobius"/>
    </source>
</evidence>
<keyword evidence="9" id="KW-1185">Reference proteome</keyword>
<proteinExistence type="predicted"/>
<dbReference type="PANTHER" id="PTHR33406">
    <property type="entry name" value="MEMBRANE PROTEIN MJ1562-RELATED"/>
    <property type="match status" value="1"/>
</dbReference>
<feature type="transmembrane region" description="Helical" evidence="6">
    <location>
        <begin position="748"/>
        <end position="770"/>
    </location>
</feature>
<keyword evidence="3 6" id="KW-0812">Transmembrane</keyword>
<dbReference type="RefSeq" id="WP_243321863.1">
    <property type="nucleotide sequence ID" value="NZ_JALGCL010000003.1"/>
</dbReference>
<dbReference type="SUPFAM" id="SSF82866">
    <property type="entry name" value="Multidrug efflux transporter AcrB transmembrane domain"/>
    <property type="match status" value="2"/>
</dbReference>
<keyword evidence="2" id="KW-1003">Cell membrane</keyword>
<feature type="transmembrane region" description="Helical" evidence="6">
    <location>
        <begin position="277"/>
        <end position="298"/>
    </location>
</feature>
<name>A0ABT0A606_9GAMM</name>
<evidence type="ECO:0000256" key="1">
    <source>
        <dbReference type="ARBA" id="ARBA00004651"/>
    </source>
</evidence>
<keyword evidence="5 6" id="KW-0472">Membrane</keyword>
<organism evidence="8 9">
    <name type="scientific">Cognatiluteimonas sedimenti</name>
    <dbReference type="NCBI Taxonomy" id="2927791"/>
    <lineage>
        <taxon>Bacteria</taxon>
        <taxon>Pseudomonadati</taxon>
        <taxon>Pseudomonadota</taxon>
        <taxon>Gammaproteobacteria</taxon>
        <taxon>Lysobacterales</taxon>
        <taxon>Lysobacteraceae</taxon>
        <taxon>Cognatiluteimonas</taxon>
    </lineage>
</organism>
<feature type="transmembrane region" description="Helical" evidence="6">
    <location>
        <begin position="369"/>
        <end position="388"/>
    </location>
</feature>
<evidence type="ECO:0000256" key="3">
    <source>
        <dbReference type="ARBA" id="ARBA00022692"/>
    </source>
</evidence>
<sequence length="778" mass="81740">MGSALNPRRRIALALLWLALLAIAAWAIGQRLQVTGDLRKFMPEASTPAQKLLIDELGEGPGSRLLLLALSGDTPEALARQSLALRQRLAASPLFKLVANGGDSGLDAIPARLRPYRYLLSDTLDSQRFDSAYLHEQFQARVQDLGSPAASLVEPLVPADPTLETLKLAEAWQPANAPQRLHGVWFDRAGKQALLVAETVAPGFDPTGQQRAVDAIRAAFAAGRGASASQLALTGPGAFSVEIGGRTQREAGWIGSIDTIGLVLLLWFAYRSWKAPLLGVLPLASAGLAGLGAVALLFDGVHGITVAFGFTLIGVVQDYPIHLFSHQRAGLSPRDSARALWPTLATGVVSTCIAYVTFLVSGVDGLRQLAVFTISGLATAALTTRYLLPALIDPAPRDAAESPLLARLWARIERLPRPRFALALLAAGALAVVAFAPGAFWQNDLSKLTPVPADALARDAQLRSELGAPDVRYMIALPGRDAEAALQAVERLQPALAQLVEGRAIAGYDSAARYLPSIATQRARQAALPDTPALQAALATALAATPLRSDAFGAFVADVAAAKRAPPLVPRDLDGTPLAASVDGLLLARGDHATALVSLAGLADPAAVARVAQAQGGQLLDLKQASESLVVAYRQRVLLALALAALLLVATVWIALRDPRRVLRVVLPMALTTLLILAVLRGCGVELNLFHLVALILAAGLGLDYALFFEHAGDDRAEQLRTLHAVIVCSLTTLLVFCLLALSSIPVLRAIGSTVAIGVFGNFVLALLVAREPAGAPA</sequence>
<keyword evidence="4 6" id="KW-1133">Transmembrane helix</keyword>
<gene>
    <name evidence="8" type="ORF">MQC88_10785</name>
</gene>
<reference evidence="8 9" key="1">
    <citation type="submission" date="2022-03" db="EMBL/GenBank/DDBJ databases">
        <title>Luteimonas soily sp. nov., a novel bacterium isolated from the soil.</title>
        <authorList>
            <person name="Zhang X."/>
        </authorList>
    </citation>
    <scope>NUCLEOTIDE SEQUENCE [LARGE SCALE GENOMIC DNA]</scope>
    <source>
        <strain evidence="8 9">50</strain>
    </source>
</reference>
<feature type="transmembrane region" description="Helical" evidence="6">
    <location>
        <begin position="663"/>
        <end position="682"/>
    </location>
</feature>
<dbReference type="Proteomes" id="UP001165423">
    <property type="component" value="Unassembled WGS sequence"/>
</dbReference>